<keyword evidence="3" id="KW-0449">Lipoprotein</keyword>
<protein>
    <submittedName>
        <fullName evidence="3">Outer membrane lipoprotein carrier protein lola</fullName>
    </submittedName>
</protein>
<dbReference type="eggNOG" id="COG2834">
    <property type="taxonomic scope" value="Bacteria"/>
</dbReference>
<name>K2QJP6_9FLAO</name>
<comment type="caution">
    <text evidence="3">The sequence shown here is derived from an EMBL/GenBank/DDBJ whole genome shotgun (WGS) entry which is preliminary data.</text>
</comment>
<gene>
    <name evidence="3" type="ORF">I215_10218</name>
</gene>
<dbReference type="SUPFAM" id="SSF89392">
    <property type="entry name" value="Prokaryotic lipoproteins and lipoprotein localization factors"/>
    <property type="match status" value="1"/>
</dbReference>
<dbReference type="CDD" id="cd16325">
    <property type="entry name" value="LolA"/>
    <property type="match status" value="1"/>
</dbReference>
<dbReference type="Pfam" id="PF03548">
    <property type="entry name" value="LolA"/>
    <property type="match status" value="1"/>
</dbReference>
<reference evidence="3 4" key="1">
    <citation type="journal article" date="2012" name="J. Bacteriol.">
        <title>Genome Sequence of Galbibacter marinum Type Strain ck-I2-15.</title>
        <authorList>
            <person name="Lai Q."/>
            <person name="Li C."/>
            <person name="Shao Z."/>
        </authorList>
    </citation>
    <scope>NUCLEOTIDE SEQUENCE [LARGE SCALE GENOMIC DNA]</scope>
    <source>
        <strain evidence="4">ck-I2-15</strain>
    </source>
</reference>
<dbReference type="InterPro" id="IPR004564">
    <property type="entry name" value="OM_lipoprot_carrier_LolA-like"/>
</dbReference>
<dbReference type="Gene3D" id="2.50.20.10">
    <property type="entry name" value="Lipoprotein localisation LolA/LolB/LppX"/>
    <property type="match status" value="1"/>
</dbReference>
<evidence type="ECO:0000256" key="1">
    <source>
        <dbReference type="ARBA" id="ARBA00022729"/>
    </source>
</evidence>
<dbReference type="OrthoDB" id="1491557at2"/>
<dbReference type="RefSeq" id="WP_008991886.1">
    <property type="nucleotide sequence ID" value="NZ_AMSG01000013.1"/>
</dbReference>
<feature type="signal peptide" evidence="2">
    <location>
        <begin position="1"/>
        <end position="19"/>
    </location>
</feature>
<evidence type="ECO:0000313" key="4">
    <source>
        <dbReference type="Proteomes" id="UP000007364"/>
    </source>
</evidence>
<dbReference type="STRING" id="555500.I215_10218"/>
<keyword evidence="1 2" id="KW-0732">Signal</keyword>
<dbReference type="EMBL" id="AMSG01000013">
    <property type="protein sequence ID" value="EKF54937.1"/>
    <property type="molecule type" value="Genomic_DNA"/>
</dbReference>
<dbReference type="InterPro" id="IPR029046">
    <property type="entry name" value="LolA/LolB/LppX"/>
</dbReference>
<dbReference type="AlphaFoldDB" id="K2QJP6"/>
<keyword evidence="4" id="KW-1185">Reference proteome</keyword>
<sequence length="215" mass="24471">MKKLVFVFTLICMSFNINAQNDPKAKALLDQVYNKVKSYDNIYIAFKYALDNSKENIHQETKGDVTLKGEKYVFNYLGATKIFDGSKTYTIIPENEEVVIESNQDNEEDAITPSAMLTFYTNGYNYQMDILQNVNGRQIQYVKLSPIDSNSQTKEILLGIDANTKHIYNLIEVGANGTKTTITVSNLKTNEPLPDSMFIFDKDKYEALGYYIISN</sequence>
<dbReference type="Proteomes" id="UP000007364">
    <property type="component" value="Unassembled WGS sequence"/>
</dbReference>
<dbReference type="PANTHER" id="PTHR35869">
    <property type="entry name" value="OUTER-MEMBRANE LIPOPROTEIN CARRIER PROTEIN"/>
    <property type="match status" value="1"/>
</dbReference>
<proteinExistence type="predicted"/>
<organism evidence="3 4">
    <name type="scientific">Galbibacter marinus</name>
    <dbReference type="NCBI Taxonomy" id="555500"/>
    <lineage>
        <taxon>Bacteria</taxon>
        <taxon>Pseudomonadati</taxon>
        <taxon>Bacteroidota</taxon>
        <taxon>Flavobacteriia</taxon>
        <taxon>Flavobacteriales</taxon>
        <taxon>Flavobacteriaceae</taxon>
        <taxon>Galbibacter</taxon>
    </lineage>
</organism>
<dbReference type="PATRIC" id="fig|555500.3.peg.2110"/>
<evidence type="ECO:0000256" key="2">
    <source>
        <dbReference type="SAM" id="SignalP"/>
    </source>
</evidence>
<dbReference type="PANTHER" id="PTHR35869:SF1">
    <property type="entry name" value="OUTER-MEMBRANE LIPOPROTEIN CARRIER PROTEIN"/>
    <property type="match status" value="1"/>
</dbReference>
<evidence type="ECO:0000313" key="3">
    <source>
        <dbReference type="EMBL" id="EKF54937.1"/>
    </source>
</evidence>
<accession>K2QJP6</accession>
<feature type="chain" id="PRO_5003863482" evidence="2">
    <location>
        <begin position="20"/>
        <end position="215"/>
    </location>
</feature>